<dbReference type="Proteomes" id="UP000000305">
    <property type="component" value="Unassembled WGS sequence"/>
</dbReference>
<dbReference type="GO" id="GO:0050916">
    <property type="term" value="P:sensory perception of sweet taste"/>
    <property type="evidence" value="ECO:0007669"/>
    <property type="project" value="UniProtKB-ARBA"/>
</dbReference>
<feature type="transmembrane region" description="Helical" evidence="8">
    <location>
        <begin position="186"/>
        <end position="216"/>
    </location>
</feature>
<feature type="transmembrane region" description="Helical" evidence="8">
    <location>
        <begin position="261"/>
        <end position="282"/>
    </location>
</feature>
<evidence type="ECO:0000313" key="9">
    <source>
        <dbReference type="EMBL" id="EFX87368.1"/>
    </source>
</evidence>
<protein>
    <recommendedName>
        <fullName evidence="11">Gustatory receptor</fullName>
    </recommendedName>
</protein>
<dbReference type="Pfam" id="PF06151">
    <property type="entry name" value="Trehalose_recp"/>
    <property type="match status" value="1"/>
</dbReference>
<dbReference type="KEGG" id="dpx:DAPPUDRAFT_346901"/>
<dbReference type="HOGENOM" id="CLU_689400_0_0_1"/>
<evidence type="ECO:0000256" key="7">
    <source>
        <dbReference type="ARBA" id="ARBA00023170"/>
    </source>
</evidence>
<dbReference type="FunCoup" id="E9G0P2">
    <property type="interactions" value="5"/>
</dbReference>
<evidence type="ECO:0000256" key="4">
    <source>
        <dbReference type="ARBA" id="ARBA00022692"/>
    </source>
</evidence>
<dbReference type="InterPro" id="IPR009318">
    <property type="entry name" value="Gustatory_rcpt"/>
</dbReference>
<dbReference type="EMBL" id="GL732528">
    <property type="protein sequence ID" value="EFX87368.1"/>
    <property type="molecule type" value="Genomic_DNA"/>
</dbReference>
<dbReference type="PANTHER" id="PTHR21421:SF29">
    <property type="entry name" value="GUSTATORY RECEPTOR 5A FOR TREHALOSE-RELATED"/>
    <property type="match status" value="1"/>
</dbReference>
<evidence type="ECO:0000256" key="8">
    <source>
        <dbReference type="SAM" id="Phobius"/>
    </source>
</evidence>
<dbReference type="GO" id="GO:0007606">
    <property type="term" value="P:sensory perception of chemical stimulus"/>
    <property type="evidence" value="ECO:0000318"/>
    <property type="project" value="GO_Central"/>
</dbReference>
<evidence type="ECO:0000256" key="6">
    <source>
        <dbReference type="ARBA" id="ARBA00023136"/>
    </source>
</evidence>
<feature type="transmembrane region" description="Helical" evidence="8">
    <location>
        <begin position="41"/>
        <end position="65"/>
    </location>
</feature>
<keyword evidence="4 8" id="KW-0812">Transmembrane</keyword>
<evidence type="ECO:0000256" key="1">
    <source>
        <dbReference type="ARBA" id="ARBA00004651"/>
    </source>
</evidence>
<keyword evidence="7" id="KW-0675">Receptor</keyword>
<accession>E9G0P2</accession>
<feature type="transmembrane region" description="Helical" evidence="8">
    <location>
        <begin position="128"/>
        <end position="149"/>
    </location>
</feature>
<dbReference type="OrthoDB" id="5800391at2759"/>
<feature type="transmembrane region" description="Helical" evidence="8">
    <location>
        <begin position="294"/>
        <end position="318"/>
    </location>
</feature>
<organism evidence="9 10">
    <name type="scientific">Daphnia pulex</name>
    <name type="common">Water flea</name>
    <dbReference type="NCBI Taxonomy" id="6669"/>
    <lineage>
        <taxon>Eukaryota</taxon>
        <taxon>Metazoa</taxon>
        <taxon>Ecdysozoa</taxon>
        <taxon>Arthropoda</taxon>
        <taxon>Crustacea</taxon>
        <taxon>Branchiopoda</taxon>
        <taxon>Diplostraca</taxon>
        <taxon>Cladocera</taxon>
        <taxon>Anomopoda</taxon>
        <taxon>Daphniidae</taxon>
        <taxon>Daphnia</taxon>
    </lineage>
</organism>
<comment type="subcellular location">
    <subcellularLocation>
        <location evidence="1">Cell membrane</location>
        <topology evidence="1">Multi-pass membrane protein</topology>
    </subcellularLocation>
</comment>
<gene>
    <name evidence="9" type="primary">DpuGr55</name>
    <name evidence="9" type="ORF">DAPPUDRAFT_346901</name>
</gene>
<proteinExistence type="inferred from homology"/>
<keyword evidence="10" id="KW-1185">Reference proteome</keyword>
<dbReference type="AlphaFoldDB" id="E9G0P2"/>
<dbReference type="PANTHER" id="PTHR21421">
    <property type="entry name" value="GUSTATORY RECEPTOR"/>
    <property type="match status" value="1"/>
</dbReference>
<name>E9G0P2_DAPPU</name>
<dbReference type="InParanoid" id="E9G0P2"/>
<evidence type="ECO:0000256" key="3">
    <source>
        <dbReference type="ARBA" id="ARBA00022475"/>
    </source>
</evidence>
<keyword evidence="3" id="KW-1003">Cell membrane</keyword>
<evidence type="ECO:0000256" key="5">
    <source>
        <dbReference type="ARBA" id="ARBA00022989"/>
    </source>
</evidence>
<dbReference type="GO" id="GO:0008527">
    <property type="term" value="F:taste receptor activity"/>
    <property type="evidence" value="ECO:0007669"/>
    <property type="project" value="InterPro"/>
</dbReference>
<dbReference type="GO" id="GO:0005886">
    <property type="term" value="C:plasma membrane"/>
    <property type="evidence" value="ECO:0007669"/>
    <property type="project" value="UniProtKB-SubCell"/>
</dbReference>
<reference evidence="9 10" key="1">
    <citation type="journal article" date="2011" name="Science">
        <title>The ecoresponsive genome of Daphnia pulex.</title>
        <authorList>
            <person name="Colbourne J.K."/>
            <person name="Pfrender M.E."/>
            <person name="Gilbert D."/>
            <person name="Thomas W.K."/>
            <person name="Tucker A."/>
            <person name="Oakley T.H."/>
            <person name="Tokishita S."/>
            <person name="Aerts A."/>
            <person name="Arnold G.J."/>
            <person name="Basu M.K."/>
            <person name="Bauer D.J."/>
            <person name="Caceres C.E."/>
            <person name="Carmel L."/>
            <person name="Casola C."/>
            <person name="Choi J.H."/>
            <person name="Detter J.C."/>
            <person name="Dong Q."/>
            <person name="Dusheyko S."/>
            <person name="Eads B.D."/>
            <person name="Frohlich T."/>
            <person name="Geiler-Samerotte K.A."/>
            <person name="Gerlach D."/>
            <person name="Hatcher P."/>
            <person name="Jogdeo S."/>
            <person name="Krijgsveld J."/>
            <person name="Kriventseva E.V."/>
            <person name="Kultz D."/>
            <person name="Laforsch C."/>
            <person name="Lindquist E."/>
            <person name="Lopez J."/>
            <person name="Manak J.R."/>
            <person name="Muller J."/>
            <person name="Pangilinan J."/>
            <person name="Patwardhan R.P."/>
            <person name="Pitluck S."/>
            <person name="Pritham E.J."/>
            <person name="Rechtsteiner A."/>
            <person name="Rho M."/>
            <person name="Rogozin I.B."/>
            <person name="Sakarya O."/>
            <person name="Salamov A."/>
            <person name="Schaack S."/>
            <person name="Shapiro H."/>
            <person name="Shiga Y."/>
            <person name="Skalitzky C."/>
            <person name="Smith Z."/>
            <person name="Souvorov A."/>
            <person name="Sung W."/>
            <person name="Tang Z."/>
            <person name="Tsuchiya D."/>
            <person name="Tu H."/>
            <person name="Vos H."/>
            <person name="Wang M."/>
            <person name="Wolf Y.I."/>
            <person name="Yamagata H."/>
            <person name="Yamada T."/>
            <person name="Ye Y."/>
            <person name="Shaw J.R."/>
            <person name="Andrews J."/>
            <person name="Crease T.J."/>
            <person name="Tang H."/>
            <person name="Lucas S.M."/>
            <person name="Robertson H.M."/>
            <person name="Bork P."/>
            <person name="Koonin E.V."/>
            <person name="Zdobnov E.M."/>
            <person name="Grigoriev I.V."/>
            <person name="Lynch M."/>
            <person name="Boore J.L."/>
        </authorList>
    </citation>
    <scope>NUCLEOTIDE SEQUENCE [LARGE SCALE GENOMIC DNA]</scope>
</reference>
<keyword evidence="6 8" id="KW-0472">Membrane</keyword>
<keyword evidence="5 8" id="KW-1133">Transmembrane helix</keyword>
<sequence length="400" mass="45516">MAKKPDVIQLWNPVISFLRCYGVVPLKQCDKDPYFERSSGSFCWCLSVASIYLFTFAISVCLVIDTFNSSSKMIADATFYLIYYAHCEMTLVFFLYYSGELVSLFQHWVETERQLQLRKIFLGKTTKAQCWLIFIATVILSNLENGFYITGAVMDAKNMTEIIYRLVNLAGKGTDLSPYFGGYKDVYAFALIFVESLSEVAWIAGDLIIALISILLRRYYEALNRQLRSQHYAGVISLRQLEEIRRVQLAISTLVQKIAEVFSPLILITIGCNVVYILTFLYSGLEADITSPSFFVRFVFTYSFIYIALRLTFSVYLASLLNEMPRNTIHYLCGLPSIVGNNTEQQRRRLIKMDLIIEEIQSESTALGGGGFFILSKSSAASLFSLIVTYEVVMLQLPHK</sequence>
<feature type="transmembrane region" description="Helical" evidence="8">
    <location>
        <begin position="77"/>
        <end position="97"/>
    </location>
</feature>
<evidence type="ECO:0000256" key="2">
    <source>
        <dbReference type="ARBA" id="ARBA00005327"/>
    </source>
</evidence>
<evidence type="ECO:0008006" key="11">
    <source>
        <dbReference type="Google" id="ProtNLM"/>
    </source>
</evidence>
<comment type="similarity">
    <text evidence="2">Belongs to the insect chemoreceptor superfamily. Gustatory receptor (GR) family. Gr5a subfamily.</text>
</comment>
<evidence type="ECO:0000313" key="10">
    <source>
        <dbReference type="Proteomes" id="UP000000305"/>
    </source>
</evidence>